<evidence type="ECO:0000256" key="1">
    <source>
        <dbReference type="SAM" id="Phobius"/>
    </source>
</evidence>
<protein>
    <submittedName>
        <fullName evidence="2">Uncharacterized protein</fullName>
    </submittedName>
</protein>
<feature type="transmembrane region" description="Helical" evidence="1">
    <location>
        <begin position="41"/>
        <end position="63"/>
    </location>
</feature>
<dbReference type="Proteomes" id="UP001393056">
    <property type="component" value="Unassembled WGS sequence"/>
</dbReference>
<keyword evidence="1" id="KW-0812">Transmembrane</keyword>
<feature type="transmembrane region" description="Helical" evidence="1">
    <location>
        <begin position="12"/>
        <end position="29"/>
    </location>
</feature>
<organism evidence="2 3">
    <name type="scientific">Flavobacterium helocola</name>
    <dbReference type="NCBI Taxonomy" id="3139139"/>
    <lineage>
        <taxon>Bacteria</taxon>
        <taxon>Pseudomonadati</taxon>
        <taxon>Bacteroidota</taxon>
        <taxon>Flavobacteriia</taxon>
        <taxon>Flavobacteriales</taxon>
        <taxon>Flavobacteriaceae</taxon>
        <taxon>Flavobacterium</taxon>
    </lineage>
</organism>
<proteinExistence type="predicted"/>
<gene>
    <name evidence="2" type="ORF">AAEO58_08225</name>
</gene>
<feature type="transmembrane region" description="Helical" evidence="1">
    <location>
        <begin position="84"/>
        <end position="104"/>
    </location>
</feature>
<reference evidence="2 3" key="1">
    <citation type="submission" date="2024-04" db="EMBL/GenBank/DDBJ databases">
        <title>Flavobacterium sp. DGU41 16S ribosomal RNA gene Genome sequencing and assembly.</title>
        <authorList>
            <person name="Park S."/>
        </authorList>
    </citation>
    <scope>NUCLEOTIDE SEQUENCE [LARGE SCALE GENOMIC DNA]</scope>
    <source>
        <strain evidence="2 3">DGU41</strain>
    </source>
</reference>
<evidence type="ECO:0000313" key="2">
    <source>
        <dbReference type="EMBL" id="MEL1248029.1"/>
    </source>
</evidence>
<name>A0ABU9I6I3_9FLAO</name>
<dbReference type="RefSeq" id="WP_341682985.1">
    <property type="nucleotide sequence ID" value="NZ_JBBYHT010000003.1"/>
</dbReference>
<sequence>MNFFQKISYLQYPLMLFAMYFAIKPYTYIFEVGVNNQDKMFADLNSLLIFMGLGISFSTLQDTSKTQNKFSLKIWQNPKKGKRTIFFIAFFTFSILFLGLGLFLFSEKQQLKDLSFGIIALAIGLIGLLKASIEMFNNHRLDKNSNNTIETF</sequence>
<keyword evidence="3" id="KW-1185">Reference proteome</keyword>
<feature type="transmembrane region" description="Helical" evidence="1">
    <location>
        <begin position="116"/>
        <end position="133"/>
    </location>
</feature>
<comment type="caution">
    <text evidence="2">The sequence shown here is derived from an EMBL/GenBank/DDBJ whole genome shotgun (WGS) entry which is preliminary data.</text>
</comment>
<keyword evidence="1" id="KW-1133">Transmembrane helix</keyword>
<keyword evidence="1" id="KW-0472">Membrane</keyword>
<evidence type="ECO:0000313" key="3">
    <source>
        <dbReference type="Proteomes" id="UP001393056"/>
    </source>
</evidence>
<accession>A0ABU9I6I3</accession>
<dbReference type="EMBL" id="JBBYHT010000003">
    <property type="protein sequence ID" value="MEL1248029.1"/>
    <property type="molecule type" value="Genomic_DNA"/>
</dbReference>